<dbReference type="STRING" id="61635.BN85301680"/>
<dbReference type="RefSeq" id="WP_030004051.1">
    <property type="nucleotide sequence ID" value="NC_022549.1"/>
</dbReference>
<dbReference type="Gene3D" id="1.25.40.10">
    <property type="entry name" value="Tetratricopeptide repeat domain"/>
    <property type="match status" value="1"/>
</dbReference>
<feature type="domain" description="HTH cro/C1-type" evidence="1">
    <location>
        <begin position="13"/>
        <end position="66"/>
    </location>
</feature>
<name>U4KSM3_9MOLU</name>
<proteinExistence type="predicted"/>
<reference evidence="2 3" key="1">
    <citation type="journal article" date="2013" name="J. Mol. Microbiol. Biotechnol.">
        <title>Analysis of the Complete Genomes of Acholeplasma brassicae , A. palmae and A. laidlawii and Their Comparison to the Obligate Parasites from ' Candidatus Phytoplasma'.</title>
        <authorList>
            <person name="Kube M."/>
            <person name="Siewert C."/>
            <person name="Migdoll A.M."/>
            <person name="Duduk B."/>
            <person name="Holz S."/>
            <person name="Rabus R."/>
            <person name="Seemuller E."/>
            <person name="Mitrovic J."/>
            <person name="Muller I."/>
            <person name="Buttner C."/>
            <person name="Reinhardt R."/>
        </authorList>
    </citation>
    <scope>NUCLEOTIDE SEQUENCE [LARGE SCALE GENOMIC DNA]</scope>
    <source>
        <strain evidence="3">0502</strain>
    </source>
</reference>
<sequence>MIRKIDNELFVYLDSIRKDQNISQEDLCFPIITESLYRKYLKGSVKAPLEVIEALSNRLGFRFDFFMREFSNQTYQENELVTQFFNLTIGRNFKEAMAVYQVIIKKPIIQKENQLFFETSVLIKRLFEKDINSFYFSKAMKSLIDFEHILKKSTVSLAEAYGLGLLLDNVVKEEKEVIAKKLESLILTPNKVIFGNHSHVINLVALHVVKYLEKEKLYERELLVLTHAIEASKEK</sequence>
<evidence type="ECO:0000259" key="1">
    <source>
        <dbReference type="PROSITE" id="PS50943"/>
    </source>
</evidence>
<dbReference type="SMART" id="SM00530">
    <property type="entry name" value="HTH_XRE"/>
    <property type="match status" value="1"/>
</dbReference>
<dbReference type="KEGG" id="abra:BN85301680"/>
<accession>U4KSM3</accession>
<dbReference type="SUPFAM" id="SSF47413">
    <property type="entry name" value="lambda repressor-like DNA-binding domains"/>
    <property type="match status" value="1"/>
</dbReference>
<evidence type="ECO:0000313" key="3">
    <source>
        <dbReference type="Proteomes" id="UP000032737"/>
    </source>
</evidence>
<dbReference type="CDD" id="cd00093">
    <property type="entry name" value="HTH_XRE"/>
    <property type="match status" value="1"/>
</dbReference>
<dbReference type="EMBL" id="FO681348">
    <property type="protein sequence ID" value="CCV65189.1"/>
    <property type="molecule type" value="Genomic_DNA"/>
</dbReference>
<gene>
    <name evidence="2" type="ORF">BN85301680</name>
</gene>
<dbReference type="InterPro" id="IPR011990">
    <property type="entry name" value="TPR-like_helical_dom_sf"/>
</dbReference>
<dbReference type="PROSITE" id="PS50943">
    <property type="entry name" value="HTH_CROC1"/>
    <property type="match status" value="1"/>
</dbReference>
<dbReference type="HOGENOM" id="CLU_079277_0_0_14"/>
<evidence type="ECO:0000313" key="2">
    <source>
        <dbReference type="EMBL" id="CCV65189.1"/>
    </source>
</evidence>
<dbReference type="InterPro" id="IPR001387">
    <property type="entry name" value="Cro/C1-type_HTH"/>
</dbReference>
<dbReference type="InterPro" id="IPR010982">
    <property type="entry name" value="Lambda_DNA-bd_dom_sf"/>
</dbReference>
<dbReference type="Proteomes" id="UP000032737">
    <property type="component" value="Chromosome"/>
</dbReference>
<protein>
    <recommendedName>
        <fullName evidence="1">HTH cro/C1-type domain-containing protein</fullName>
    </recommendedName>
</protein>
<dbReference type="AlphaFoldDB" id="U4KSM3"/>
<dbReference type="GO" id="GO:0003677">
    <property type="term" value="F:DNA binding"/>
    <property type="evidence" value="ECO:0007669"/>
    <property type="project" value="InterPro"/>
</dbReference>
<organism evidence="2 3">
    <name type="scientific">Acholeplasma brassicae</name>
    <dbReference type="NCBI Taxonomy" id="61635"/>
    <lineage>
        <taxon>Bacteria</taxon>
        <taxon>Bacillati</taxon>
        <taxon>Mycoplasmatota</taxon>
        <taxon>Mollicutes</taxon>
        <taxon>Acholeplasmatales</taxon>
        <taxon>Acholeplasmataceae</taxon>
        <taxon>Acholeplasma</taxon>
    </lineage>
</organism>
<keyword evidence="3" id="KW-1185">Reference proteome</keyword>